<keyword evidence="2 7" id="KW-0349">Heme</keyword>
<evidence type="ECO:0000256" key="4">
    <source>
        <dbReference type="ARBA" id="ARBA00023002"/>
    </source>
</evidence>
<evidence type="ECO:0000313" key="10">
    <source>
        <dbReference type="Proteomes" id="UP001141259"/>
    </source>
</evidence>
<reference evidence="9" key="1">
    <citation type="submission" date="2022-08" db="EMBL/GenBank/DDBJ databases">
        <authorList>
            <person name="Tistechok S."/>
            <person name="Samborskyy M."/>
            <person name="Roman I."/>
        </authorList>
    </citation>
    <scope>NUCLEOTIDE SEQUENCE</scope>
    <source>
        <strain evidence="9">DSM 103496</strain>
    </source>
</reference>
<dbReference type="AlphaFoldDB" id="A0A9X3A0N9"/>
<evidence type="ECO:0000313" key="9">
    <source>
        <dbReference type="EMBL" id="MCS7478754.1"/>
    </source>
</evidence>
<evidence type="ECO:0000256" key="5">
    <source>
        <dbReference type="ARBA" id="ARBA00023004"/>
    </source>
</evidence>
<proteinExistence type="inferred from homology"/>
<dbReference type="GO" id="GO:0016705">
    <property type="term" value="F:oxidoreductase activity, acting on paired donors, with incorporation or reduction of molecular oxygen"/>
    <property type="evidence" value="ECO:0007669"/>
    <property type="project" value="InterPro"/>
</dbReference>
<evidence type="ECO:0000256" key="1">
    <source>
        <dbReference type="ARBA" id="ARBA00010617"/>
    </source>
</evidence>
<keyword evidence="5 7" id="KW-0408">Iron</keyword>
<evidence type="ECO:0000256" key="2">
    <source>
        <dbReference type="ARBA" id="ARBA00022617"/>
    </source>
</evidence>
<keyword evidence="10" id="KW-1185">Reference proteome</keyword>
<dbReference type="InterPro" id="IPR017972">
    <property type="entry name" value="Cyt_P450_CS"/>
</dbReference>
<feature type="binding site" description="axial binding residue" evidence="7">
    <location>
        <position position="395"/>
    </location>
    <ligand>
        <name>heme</name>
        <dbReference type="ChEBI" id="CHEBI:30413"/>
    </ligand>
    <ligandPart>
        <name>Fe</name>
        <dbReference type="ChEBI" id="CHEBI:18248"/>
    </ligandPart>
</feature>
<organism evidence="9 10">
    <name type="scientific">Umezawaea endophytica</name>
    <dbReference type="NCBI Taxonomy" id="1654476"/>
    <lineage>
        <taxon>Bacteria</taxon>
        <taxon>Bacillati</taxon>
        <taxon>Actinomycetota</taxon>
        <taxon>Actinomycetes</taxon>
        <taxon>Pseudonocardiales</taxon>
        <taxon>Pseudonocardiaceae</taxon>
        <taxon>Umezawaea</taxon>
    </lineage>
</organism>
<gene>
    <name evidence="9" type="ORF">NZH93_17990</name>
</gene>
<dbReference type="PROSITE" id="PS00086">
    <property type="entry name" value="CYTOCHROME_P450"/>
    <property type="match status" value="1"/>
</dbReference>
<sequence>MTAVTSSPRLGGGHLVSGHLAQLRDDAGSLLRRLPEAGDMVRIRVGWRTVYVVNSPELAHQVLVGDARSYVKGAQFEIAARYFGHGLATAPGGAAHLVQRRMLQPAFHRARLARYSVVMRDVVQAKASEWRPGDRVRVYEQMYDMAIEILGRTLFATGLGDHVIDEFRQCLPTLIKDVQHRITSLIPIPGAVPTSRNNRISSATKRLKAATTSVIAAYRASGTDQRDILSSLLAARDEQTQHRMTDKQIHDEIVTLIVGGTETTAATLSWAFHLLAANPHVEAELHAELDALVPSNVVRHEDLPQLPVLTSVIRETLRLHPTLLVITRKAAIGTRLAGFTIPSGAQVWINMHALHHDSTTYPEPDRFIPSRWDRNSAQSSRDATYLPFGAGNRKCIGDEFALIEAAIILGTLASTWKLRHSTQHAIRTTAGTTAIPMNLPMEICQR</sequence>
<evidence type="ECO:0000256" key="3">
    <source>
        <dbReference type="ARBA" id="ARBA00022723"/>
    </source>
</evidence>
<dbReference type="RefSeq" id="WP_259624255.1">
    <property type="nucleotide sequence ID" value="NZ_JANYMP010000007.1"/>
</dbReference>
<dbReference type="PRINTS" id="PR00463">
    <property type="entry name" value="EP450I"/>
</dbReference>
<dbReference type="InterPro" id="IPR036396">
    <property type="entry name" value="Cyt_P450_sf"/>
</dbReference>
<dbReference type="Gene3D" id="1.10.630.10">
    <property type="entry name" value="Cytochrome P450"/>
    <property type="match status" value="1"/>
</dbReference>
<evidence type="ECO:0000256" key="7">
    <source>
        <dbReference type="PIRSR" id="PIRSR602401-1"/>
    </source>
</evidence>
<dbReference type="Pfam" id="PF00067">
    <property type="entry name" value="p450"/>
    <property type="match status" value="1"/>
</dbReference>
<comment type="similarity">
    <text evidence="1 8">Belongs to the cytochrome P450 family.</text>
</comment>
<dbReference type="PRINTS" id="PR00385">
    <property type="entry name" value="P450"/>
</dbReference>
<accession>A0A9X3A0N9</accession>
<keyword evidence="6 8" id="KW-0503">Monooxygenase</keyword>
<dbReference type="InterPro" id="IPR002401">
    <property type="entry name" value="Cyt_P450_E_grp-I"/>
</dbReference>
<keyword evidence="4 8" id="KW-0560">Oxidoreductase</keyword>
<dbReference type="GO" id="GO:0020037">
    <property type="term" value="F:heme binding"/>
    <property type="evidence" value="ECO:0007669"/>
    <property type="project" value="InterPro"/>
</dbReference>
<keyword evidence="3 7" id="KW-0479">Metal-binding</keyword>
<dbReference type="PANTHER" id="PTHR24291:SF50">
    <property type="entry name" value="BIFUNCTIONAL ALBAFLAVENONE MONOOXYGENASE_TERPENE SYNTHASE"/>
    <property type="match status" value="1"/>
</dbReference>
<dbReference type="InterPro" id="IPR050196">
    <property type="entry name" value="Cytochrome_P450_Monoox"/>
</dbReference>
<dbReference type="InterPro" id="IPR001128">
    <property type="entry name" value="Cyt_P450"/>
</dbReference>
<dbReference type="GO" id="GO:0005506">
    <property type="term" value="F:iron ion binding"/>
    <property type="evidence" value="ECO:0007669"/>
    <property type="project" value="InterPro"/>
</dbReference>
<evidence type="ECO:0000256" key="6">
    <source>
        <dbReference type="ARBA" id="ARBA00023033"/>
    </source>
</evidence>
<protein>
    <submittedName>
        <fullName evidence="9">Cytochrome P450</fullName>
    </submittedName>
</protein>
<dbReference type="EMBL" id="JANYMP010000007">
    <property type="protein sequence ID" value="MCS7478754.1"/>
    <property type="molecule type" value="Genomic_DNA"/>
</dbReference>
<dbReference type="SUPFAM" id="SSF48264">
    <property type="entry name" value="Cytochrome P450"/>
    <property type="match status" value="1"/>
</dbReference>
<comment type="caution">
    <text evidence="9">The sequence shown here is derived from an EMBL/GenBank/DDBJ whole genome shotgun (WGS) entry which is preliminary data.</text>
</comment>
<dbReference type="Proteomes" id="UP001141259">
    <property type="component" value="Unassembled WGS sequence"/>
</dbReference>
<dbReference type="PANTHER" id="PTHR24291">
    <property type="entry name" value="CYTOCHROME P450 FAMILY 4"/>
    <property type="match status" value="1"/>
</dbReference>
<dbReference type="GO" id="GO:0004497">
    <property type="term" value="F:monooxygenase activity"/>
    <property type="evidence" value="ECO:0007669"/>
    <property type="project" value="UniProtKB-KW"/>
</dbReference>
<name>A0A9X3A0N9_9PSEU</name>
<comment type="cofactor">
    <cofactor evidence="7">
        <name>heme</name>
        <dbReference type="ChEBI" id="CHEBI:30413"/>
    </cofactor>
</comment>
<evidence type="ECO:0000256" key="8">
    <source>
        <dbReference type="RuleBase" id="RU000461"/>
    </source>
</evidence>